<dbReference type="Gene3D" id="3.60.10.10">
    <property type="entry name" value="Endonuclease/exonuclease/phosphatase"/>
    <property type="match status" value="1"/>
</dbReference>
<dbReference type="EMBL" id="CDMW01000001">
    <property type="protein sequence ID" value="CEL90949.1"/>
    <property type="molecule type" value="Genomic_DNA"/>
</dbReference>
<dbReference type="GO" id="GO:0016787">
    <property type="term" value="F:hydrolase activity"/>
    <property type="evidence" value="ECO:0007669"/>
    <property type="project" value="UniProtKB-KW"/>
</dbReference>
<dbReference type="InterPro" id="IPR051547">
    <property type="entry name" value="TDP2-like"/>
</dbReference>
<evidence type="ECO:0000313" key="3">
    <source>
        <dbReference type="EMBL" id="CEL90949.1"/>
    </source>
</evidence>
<sequence>MAKFLTLNTHSWMEEEQETKLNQLVERILQEKYDVICLQEVNQLTESEQVVQAPFYQAVEGAIAIHQDNFALCLVEKLAEAGLDYHWSWAYNHIGFDIYNEGVAILSRNPMAPREVLVSETNDPTDYHTRKVLLVETEVEGQLLTIASCHLSWWDKGFQGEWAKLEAELLKAESPLVLMGDFNNPVGQQGYQAILASPLKLQDSHTAAKEASGEATVEGTIAGWDDNKHALKIDYVFTSQGMDVERSAVVFDGKATPVVSDHFGIEVQVTL</sequence>
<dbReference type="Pfam" id="PF03372">
    <property type="entry name" value="Exo_endo_phos"/>
    <property type="match status" value="1"/>
</dbReference>
<feature type="domain" description="Endonuclease/exonuclease/phosphatase" evidence="2">
    <location>
        <begin position="20"/>
        <end position="262"/>
    </location>
</feature>
<accession>A0A0B7GSE9</accession>
<evidence type="ECO:0000313" key="4">
    <source>
        <dbReference type="Proteomes" id="UP000183504"/>
    </source>
</evidence>
<keyword evidence="1 3" id="KW-0378">Hydrolase</keyword>
<reference evidence="3 4" key="1">
    <citation type="submission" date="2015-01" db="EMBL/GenBank/DDBJ databases">
        <authorList>
            <person name="Pelicic Vladimir"/>
        </authorList>
    </citation>
    <scope>NUCLEOTIDE SEQUENCE [LARGE SCALE GENOMIC DNA]</scope>
    <source>
        <strain evidence="3 4">2908</strain>
    </source>
</reference>
<protein>
    <submittedName>
        <fullName evidence="3">Putative hydrolase</fullName>
    </submittedName>
</protein>
<proteinExistence type="predicted"/>
<dbReference type="CDD" id="cd09079">
    <property type="entry name" value="RgfB-like"/>
    <property type="match status" value="1"/>
</dbReference>
<evidence type="ECO:0000256" key="1">
    <source>
        <dbReference type="ARBA" id="ARBA00022801"/>
    </source>
</evidence>
<dbReference type="SUPFAM" id="SSF56219">
    <property type="entry name" value="DNase I-like"/>
    <property type="match status" value="1"/>
</dbReference>
<dbReference type="Proteomes" id="UP000183504">
    <property type="component" value="Unassembled WGS sequence"/>
</dbReference>
<evidence type="ECO:0000259" key="2">
    <source>
        <dbReference type="Pfam" id="PF03372"/>
    </source>
</evidence>
<organism evidence="3 4">
    <name type="scientific">Streptococcus sanguinis</name>
    <dbReference type="NCBI Taxonomy" id="1305"/>
    <lineage>
        <taxon>Bacteria</taxon>
        <taxon>Bacillati</taxon>
        <taxon>Bacillota</taxon>
        <taxon>Bacilli</taxon>
        <taxon>Lactobacillales</taxon>
        <taxon>Streptococcaceae</taxon>
        <taxon>Streptococcus</taxon>
    </lineage>
</organism>
<name>A0A0B7GSE9_STRSA</name>
<dbReference type="InterPro" id="IPR005135">
    <property type="entry name" value="Endo/exonuclease/phosphatase"/>
</dbReference>
<dbReference type="AlphaFoldDB" id="A0A0B7GSE9"/>
<dbReference type="PANTHER" id="PTHR15822">
    <property type="entry name" value="TRAF AND TNF RECEPTOR-ASSOCIATED PROTEIN"/>
    <property type="match status" value="1"/>
</dbReference>
<gene>
    <name evidence="3" type="ORF">SSV_1662</name>
</gene>
<dbReference type="InterPro" id="IPR036691">
    <property type="entry name" value="Endo/exonu/phosph_ase_sf"/>
</dbReference>
<dbReference type="RefSeq" id="WP_072074457.1">
    <property type="nucleotide sequence ID" value="NZ_CDMW01000001.1"/>
</dbReference>
<dbReference type="PANTHER" id="PTHR15822:SF23">
    <property type="entry name" value="ENDONUCLEASE_EXONUCLEASE_PHOSPHATASE FAMILY PROTEIN"/>
    <property type="match status" value="1"/>
</dbReference>